<accession>A0ABT4YXK4</accession>
<dbReference type="Gene3D" id="3.40.190.10">
    <property type="entry name" value="Periplasmic binding protein-like II"/>
    <property type="match status" value="2"/>
</dbReference>
<protein>
    <submittedName>
        <fullName evidence="5">Transporter substrate-binding domain-containing protein</fullName>
    </submittedName>
</protein>
<dbReference type="SMART" id="SM00062">
    <property type="entry name" value="PBPb"/>
    <property type="match status" value="1"/>
</dbReference>
<feature type="domain" description="Solute-binding protein family 3/N-terminal" evidence="4">
    <location>
        <begin position="24"/>
        <end position="245"/>
    </location>
</feature>
<dbReference type="RefSeq" id="WP_272140437.1">
    <property type="nucleotide sequence ID" value="NZ_JAQLOI010000003.1"/>
</dbReference>
<dbReference type="PANTHER" id="PTHR35936:SF19">
    <property type="entry name" value="AMINO-ACID-BINDING PROTEIN YXEM-RELATED"/>
    <property type="match status" value="1"/>
</dbReference>
<dbReference type="Pfam" id="PF00497">
    <property type="entry name" value="SBP_bac_3"/>
    <property type="match status" value="1"/>
</dbReference>
<dbReference type="Proteomes" id="UP001210678">
    <property type="component" value="Unassembled WGS sequence"/>
</dbReference>
<dbReference type="EMBL" id="JAQLOI010000003">
    <property type="protein sequence ID" value="MDB1126107.1"/>
    <property type="molecule type" value="Genomic_DNA"/>
</dbReference>
<keyword evidence="6" id="KW-1185">Reference proteome</keyword>
<comment type="similarity">
    <text evidence="1">Belongs to the bacterial solute-binding protein 3 family.</text>
</comment>
<keyword evidence="2 3" id="KW-0732">Signal</keyword>
<gene>
    <name evidence="5" type="ORF">PGX00_21535</name>
</gene>
<sequence length="245" mass="27858">MRINFKLALIILASTLSNISVADTLRVMLHTGSFPPYFFDEGDDRTGTIKDIFKALSQETGDTIEYVRVPFNRALYLFETGEIHIEPMTNPAYRGDSSVPGIYSVPFVVADEVLLFNKEAYKQVNSQEDLFGQTIGVVKGYYYPKYSPYVEDGRIGAYPVKNENKLIQLLVAGRLSQALINKDFALYQIKHQNLQGKIVLSKPYDSLDMMIRFHPTKEEAVSRFNKAIGKLKEEGSIEAIYDKYR</sequence>
<name>A0ABT4YXK4_9VIBR</name>
<evidence type="ECO:0000313" key="5">
    <source>
        <dbReference type="EMBL" id="MDB1126107.1"/>
    </source>
</evidence>
<evidence type="ECO:0000313" key="6">
    <source>
        <dbReference type="Proteomes" id="UP001210678"/>
    </source>
</evidence>
<organism evidence="5 6">
    <name type="scientific">Vibrio algarum</name>
    <dbReference type="NCBI Taxonomy" id="3020714"/>
    <lineage>
        <taxon>Bacteria</taxon>
        <taxon>Pseudomonadati</taxon>
        <taxon>Pseudomonadota</taxon>
        <taxon>Gammaproteobacteria</taxon>
        <taxon>Vibrionales</taxon>
        <taxon>Vibrionaceae</taxon>
        <taxon>Vibrio</taxon>
    </lineage>
</organism>
<evidence type="ECO:0000256" key="3">
    <source>
        <dbReference type="SAM" id="SignalP"/>
    </source>
</evidence>
<evidence type="ECO:0000256" key="1">
    <source>
        <dbReference type="ARBA" id="ARBA00010333"/>
    </source>
</evidence>
<dbReference type="InterPro" id="IPR001638">
    <property type="entry name" value="Solute-binding_3/MltF_N"/>
</dbReference>
<feature type="chain" id="PRO_5046507782" evidence="3">
    <location>
        <begin position="23"/>
        <end position="245"/>
    </location>
</feature>
<feature type="signal peptide" evidence="3">
    <location>
        <begin position="1"/>
        <end position="22"/>
    </location>
</feature>
<reference evidence="5 6" key="1">
    <citation type="submission" date="2023-01" db="EMBL/GenBank/DDBJ databases">
        <title>Vibrio sp. KJ40-1 sp.nov, isolated from marine algae.</title>
        <authorList>
            <person name="Butt M."/>
            <person name="Kim J.M.J."/>
            <person name="Jeon C.O.C."/>
        </authorList>
    </citation>
    <scope>NUCLEOTIDE SEQUENCE [LARGE SCALE GENOMIC DNA]</scope>
    <source>
        <strain evidence="5 6">KJ40-1</strain>
    </source>
</reference>
<comment type="caution">
    <text evidence="5">The sequence shown here is derived from an EMBL/GenBank/DDBJ whole genome shotgun (WGS) entry which is preliminary data.</text>
</comment>
<dbReference type="PANTHER" id="PTHR35936">
    <property type="entry name" value="MEMBRANE-BOUND LYTIC MUREIN TRANSGLYCOSYLASE F"/>
    <property type="match status" value="1"/>
</dbReference>
<dbReference type="SUPFAM" id="SSF53850">
    <property type="entry name" value="Periplasmic binding protein-like II"/>
    <property type="match status" value="1"/>
</dbReference>
<proteinExistence type="inferred from homology"/>
<evidence type="ECO:0000259" key="4">
    <source>
        <dbReference type="SMART" id="SM00062"/>
    </source>
</evidence>
<evidence type="ECO:0000256" key="2">
    <source>
        <dbReference type="ARBA" id="ARBA00022729"/>
    </source>
</evidence>